<dbReference type="GeneID" id="20527900"/>
<protein>
    <submittedName>
        <fullName evidence="2">Uncharacterized protein</fullName>
    </submittedName>
</protein>
<dbReference type="EMBL" id="KB932204">
    <property type="protein sequence ID" value="KCV70818.1"/>
    <property type="molecule type" value="Genomic_DNA"/>
</dbReference>
<evidence type="ECO:0000313" key="2">
    <source>
        <dbReference type="EMBL" id="KCV70818.1"/>
    </source>
</evidence>
<dbReference type="RefSeq" id="XP_009495334.1">
    <property type="nucleotide sequence ID" value="XM_009497059.1"/>
</dbReference>
<dbReference type="AlphaFoldDB" id="A0A058ZA50"/>
<evidence type="ECO:0000256" key="1">
    <source>
        <dbReference type="SAM" id="MobiDB-lite"/>
    </source>
</evidence>
<sequence length="323" mass="34190">MGDLPQQARSPRTPGRSPSFDAGRLRQPGQHPPREVRKSVEQLQHYLSSKEQGQVRSQELHALAGYLYQPYFLHSPRFAEAGPASPLLEGNTGPWAEPPRAHADLGTRQLVACCLVDVLILSAPEPPFPDGPTGLLRVMRLLVDCLLRFEAPAGPGSADAGADIQGQPNRRDAYLLGRLALSHSLAILPALRDDPEALAGPPGPSGMAQPVGRHVAAEADRLVACALAGLLGLLRRLAQSGGADPHRLREAAYECAEQLIAEGDLVPALLVDMLLLDNLADMCGILARGMGDAVPPAGGAFPCHQCLGPVTEGTPSPSMEDFL</sequence>
<reference evidence="2" key="1">
    <citation type="submission" date="2013-04" db="EMBL/GenBank/DDBJ databases">
        <title>The Genome Sequence of Fonticula alba ATCC 38817.</title>
        <authorList>
            <consortium name="The Broad Institute Genomics Platform"/>
            <person name="Russ C."/>
            <person name="Cuomo C."/>
            <person name="Burger G."/>
            <person name="Gray M.W."/>
            <person name="Holland P.W.H."/>
            <person name="King N."/>
            <person name="Lang F.B.F."/>
            <person name="Roger A.J."/>
            <person name="Ruiz-Trillo I."/>
            <person name="Brown M."/>
            <person name="Walker B."/>
            <person name="Young S."/>
            <person name="Zeng Q."/>
            <person name="Gargeya S."/>
            <person name="Fitzgerald M."/>
            <person name="Haas B."/>
            <person name="Abouelleil A."/>
            <person name="Allen A.W."/>
            <person name="Alvarado L."/>
            <person name="Arachchi H.M."/>
            <person name="Berlin A.M."/>
            <person name="Chapman S.B."/>
            <person name="Gainer-Dewar J."/>
            <person name="Goldberg J."/>
            <person name="Griggs A."/>
            <person name="Gujja S."/>
            <person name="Hansen M."/>
            <person name="Howarth C."/>
            <person name="Imamovic A."/>
            <person name="Ireland A."/>
            <person name="Larimer J."/>
            <person name="McCowan C."/>
            <person name="Murphy C."/>
            <person name="Pearson M."/>
            <person name="Poon T.W."/>
            <person name="Priest M."/>
            <person name="Roberts A."/>
            <person name="Saif S."/>
            <person name="Shea T."/>
            <person name="Sisk P."/>
            <person name="Sykes S."/>
            <person name="Wortman J."/>
            <person name="Nusbaum C."/>
            <person name="Birren B."/>
        </authorList>
    </citation>
    <scope>NUCLEOTIDE SEQUENCE [LARGE SCALE GENOMIC DNA]</scope>
    <source>
        <strain evidence="2">ATCC 38817</strain>
    </source>
</reference>
<proteinExistence type="predicted"/>
<organism evidence="2">
    <name type="scientific">Fonticula alba</name>
    <name type="common">Slime mold</name>
    <dbReference type="NCBI Taxonomy" id="691883"/>
    <lineage>
        <taxon>Eukaryota</taxon>
        <taxon>Rotosphaerida</taxon>
        <taxon>Fonticulaceae</taxon>
        <taxon>Fonticula</taxon>
    </lineage>
</organism>
<name>A0A058ZA50_FONAL</name>
<gene>
    <name evidence="2" type="ORF">H696_03175</name>
</gene>
<feature type="region of interest" description="Disordered" evidence="1">
    <location>
        <begin position="1"/>
        <end position="37"/>
    </location>
</feature>
<evidence type="ECO:0000313" key="3">
    <source>
        <dbReference type="Proteomes" id="UP000030693"/>
    </source>
</evidence>
<dbReference type="Pfam" id="PF20168">
    <property type="entry name" value="PDS5"/>
    <property type="match status" value="1"/>
</dbReference>
<dbReference type="OrthoDB" id="200660at2759"/>
<keyword evidence="3" id="KW-1185">Reference proteome</keyword>
<accession>A0A058ZA50</accession>
<dbReference type="Proteomes" id="UP000030693">
    <property type="component" value="Unassembled WGS sequence"/>
</dbReference>